<evidence type="ECO:0000313" key="3">
    <source>
        <dbReference type="Proteomes" id="UP000095767"/>
    </source>
</evidence>
<evidence type="ECO:0000256" key="1">
    <source>
        <dbReference type="SAM" id="MobiDB-lite"/>
    </source>
</evidence>
<feature type="compositionally biased region" description="Basic and acidic residues" evidence="1">
    <location>
        <begin position="216"/>
        <end position="230"/>
    </location>
</feature>
<dbReference type="GO" id="GO:0005666">
    <property type="term" value="C:RNA polymerase III complex"/>
    <property type="evidence" value="ECO:0007669"/>
    <property type="project" value="TreeGrafter"/>
</dbReference>
<organism evidence="2 3">
    <name type="scientific">Dichanthelium oligosanthes</name>
    <dbReference type="NCBI Taxonomy" id="888268"/>
    <lineage>
        <taxon>Eukaryota</taxon>
        <taxon>Viridiplantae</taxon>
        <taxon>Streptophyta</taxon>
        <taxon>Embryophyta</taxon>
        <taxon>Tracheophyta</taxon>
        <taxon>Spermatophyta</taxon>
        <taxon>Magnoliopsida</taxon>
        <taxon>Liliopsida</taxon>
        <taxon>Poales</taxon>
        <taxon>Poaceae</taxon>
        <taxon>PACMAD clade</taxon>
        <taxon>Panicoideae</taxon>
        <taxon>Panicodae</taxon>
        <taxon>Paniceae</taxon>
        <taxon>Dichantheliinae</taxon>
        <taxon>Dichanthelium</taxon>
    </lineage>
</organism>
<feature type="compositionally biased region" description="Low complexity" evidence="1">
    <location>
        <begin position="98"/>
        <end position="108"/>
    </location>
</feature>
<dbReference type="Pfam" id="PF04801">
    <property type="entry name" value="RPC5"/>
    <property type="match status" value="1"/>
</dbReference>
<keyword evidence="3" id="KW-1185">Reference proteome</keyword>
<sequence>MATGGDKPPSLDADVDMADLASLDAPAASSAAAAGAPSTRFRPRAKGKPKPKPEGPKPESMAVPKPEQETEPVPVPEPDPKAAPTAPPVDDRVDAMEVDGAGDAAGLGERAEEEEEDFVVREMDVYFTPKPFDDDTKLYIMQYPLRPCWRPYELNEICEEVRVKPLSSEVEVDLSVNTQSENYDQEAPLRLTKQTLSSSKADDVSDYAVGVLKGNLGDERPEDSKDHTEDPEPWVSLTYQPAGSNIATKYHDKMISNEGGPIDFTMSK</sequence>
<evidence type="ECO:0008006" key="4">
    <source>
        <dbReference type="Google" id="ProtNLM"/>
    </source>
</evidence>
<feature type="region of interest" description="Disordered" evidence="1">
    <location>
        <begin position="212"/>
        <end position="240"/>
    </location>
</feature>
<feature type="compositionally biased region" description="Basic residues" evidence="1">
    <location>
        <begin position="41"/>
        <end position="50"/>
    </location>
</feature>
<comment type="caution">
    <text evidence="2">The sequence shown here is derived from an EMBL/GenBank/DDBJ whole genome shotgun (WGS) entry which is preliminary data.</text>
</comment>
<feature type="region of interest" description="Disordered" evidence="1">
    <location>
        <begin position="25"/>
        <end position="116"/>
    </location>
</feature>
<dbReference type="EMBL" id="LWDX02036614">
    <property type="protein sequence ID" value="OEL25697.1"/>
    <property type="molecule type" value="Genomic_DNA"/>
</dbReference>
<proteinExistence type="predicted"/>
<accession>A0A1E5VKQ8</accession>
<protein>
    <recommendedName>
        <fullName evidence="4">DNA-directed RNA polymerase III subunit RPC5</fullName>
    </recommendedName>
</protein>
<dbReference type="GO" id="GO:0042797">
    <property type="term" value="P:tRNA transcription by RNA polymerase III"/>
    <property type="evidence" value="ECO:0007669"/>
    <property type="project" value="TreeGrafter"/>
</dbReference>
<gene>
    <name evidence="2" type="ORF">BAE44_0013285</name>
</gene>
<dbReference type="PANTHER" id="PTHR12069">
    <property type="entry name" value="DNA-DIRECTED RNA POLYMERASES III 80 KDA POLYPEPTIDE RNA POLYMERASE III SUBUNIT 5"/>
    <property type="match status" value="1"/>
</dbReference>
<evidence type="ECO:0000313" key="2">
    <source>
        <dbReference type="EMBL" id="OEL25697.1"/>
    </source>
</evidence>
<dbReference type="InterPro" id="IPR006886">
    <property type="entry name" value="RNA_pol_III_Rpc5"/>
</dbReference>
<dbReference type="PANTHER" id="PTHR12069:SF0">
    <property type="entry name" value="DNA-DIRECTED RNA POLYMERASE III SUBUNIT RPC5"/>
    <property type="match status" value="1"/>
</dbReference>
<feature type="compositionally biased region" description="Low complexity" evidence="1">
    <location>
        <begin position="25"/>
        <end position="38"/>
    </location>
</feature>
<dbReference type="AlphaFoldDB" id="A0A1E5VKQ8"/>
<reference evidence="2 3" key="1">
    <citation type="submission" date="2016-09" db="EMBL/GenBank/DDBJ databases">
        <title>The draft genome of Dichanthelium oligosanthes: A C3 panicoid grass species.</title>
        <authorList>
            <person name="Studer A.J."/>
            <person name="Schnable J.C."/>
            <person name="Brutnell T.P."/>
        </authorList>
    </citation>
    <scope>NUCLEOTIDE SEQUENCE [LARGE SCALE GENOMIC DNA]</scope>
    <source>
        <strain evidence="3">cv. Kellogg 1175</strain>
        <tissue evidence="2">Leaf</tissue>
    </source>
</reference>
<dbReference type="STRING" id="888268.A0A1E5VKQ8"/>
<name>A0A1E5VKQ8_9POAL</name>
<dbReference type="Proteomes" id="UP000095767">
    <property type="component" value="Unassembled WGS sequence"/>
</dbReference>
<dbReference type="OrthoDB" id="340681at2759"/>